<dbReference type="Pfam" id="PF00291">
    <property type="entry name" value="PALP"/>
    <property type="match status" value="1"/>
</dbReference>
<reference evidence="8" key="1">
    <citation type="submission" date="2017-04" db="EMBL/GenBank/DDBJ databases">
        <authorList>
            <person name="Varghese N."/>
            <person name="Submissions S."/>
        </authorList>
    </citation>
    <scope>NUCLEOTIDE SEQUENCE [LARGE SCALE GENOMIC DNA]</scope>
    <source>
        <strain evidence="8">Ballard 720</strain>
    </source>
</reference>
<dbReference type="InterPro" id="IPR027278">
    <property type="entry name" value="ACCD_DCysDesulf"/>
</dbReference>
<evidence type="ECO:0000256" key="4">
    <source>
        <dbReference type="PIRSR" id="PIRSR006278-1"/>
    </source>
</evidence>
<evidence type="ECO:0000313" key="7">
    <source>
        <dbReference type="EMBL" id="SMF56545.1"/>
    </source>
</evidence>
<accession>A0A1X7FQ79</accession>
<dbReference type="PANTHER" id="PTHR43780:SF2">
    <property type="entry name" value="1-AMINOCYCLOPROPANE-1-CARBOXYLATE DEAMINASE-RELATED"/>
    <property type="match status" value="1"/>
</dbReference>
<dbReference type="STRING" id="28094.SAMN06295900_110160"/>
<sequence>MKHPSHVPATDLCTSMTALLQRCRVPYPLALFSRPTPLEAREDIGEALGMRLLMKREDKTDDIGSGHKLRKLSYAAAHAVAQRGTVLVTAGSLPSNQCKAVAALAPRIGMRAHVVYGGDRQRQPAAAHGNYLLTTLCEPTLTWRESYPWLAMPAVLDDVAARERSAGEQPYIVEPGVSAWPGLLGSVELGFEIAQQLAPLLVGECDIVAVAGSGGTCTGLAIAATLMKQPWAITGICIGEPAAALERRSRALAEDFRIRTGLHADIDDILAFSDVLLGAGYDAASEREFASVATAVRRYGLLLDSNYMVKAYLGLFALRRAGQLEKRTALLIHSGGQAGIFDAAERWQAWHGHRYRDFLCSQ</sequence>
<keyword evidence="8" id="KW-1185">Reference proteome</keyword>
<dbReference type="EMBL" id="FXAH01000010">
    <property type="protein sequence ID" value="SMF56545.1"/>
    <property type="molecule type" value="Genomic_DNA"/>
</dbReference>
<feature type="domain" description="Tryptophan synthase beta chain-like PALP" evidence="6">
    <location>
        <begin position="32"/>
        <end position="335"/>
    </location>
</feature>
<gene>
    <name evidence="7" type="ORF">SAMN06295900_110160</name>
</gene>
<dbReference type="Proteomes" id="UP000192911">
    <property type="component" value="Unassembled WGS sequence"/>
</dbReference>
<keyword evidence="3 5" id="KW-0663">Pyridoxal phosphate</keyword>
<dbReference type="GO" id="GO:0019148">
    <property type="term" value="F:D-cysteine desulfhydrase activity"/>
    <property type="evidence" value="ECO:0007669"/>
    <property type="project" value="TreeGrafter"/>
</dbReference>
<dbReference type="SUPFAM" id="SSF53686">
    <property type="entry name" value="Tryptophan synthase beta subunit-like PLP-dependent enzymes"/>
    <property type="match status" value="1"/>
</dbReference>
<proteinExistence type="inferred from homology"/>
<dbReference type="InterPro" id="IPR036052">
    <property type="entry name" value="TrpB-like_PALP_sf"/>
</dbReference>
<protein>
    <submittedName>
        <fullName evidence="7">1-aminocyclopropane-1-carboxylate deaminase/D-cysteine desulfhydrase, PLP-dependent ACC family</fullName>
    </submittedName>
</protein>
<dbReference type="InterPro" id="IPR001926">
    <property type="entry name" value="TrpB-like_PALP"/>
</dbReference>
<evidence type="ECO:0000313" key="8">
    <source>
        <dbReference type="Proteomes" id="UP000192911"/>
    </source>
</evidence>
<dbReference type="OrthoDB" id="9801249at2"/>
<comment type="cofactor">
    <cofactor evidence="1">
        <name>pyridoxal 5'-phosphate</name>
        <dbReference type="ChEBI" id="CHEBI:597326"/>
    </cofactor>
</comment>
<feature type="modified residue" description="N6-(pyridoxal phosphate)lysine" evidence="5">
    <location>
        <position position="68"/>
    </location>
</feature>
<evidence type="ECO:0000256" key="5">
    <source>
        <dbReference type="PIRSR" id="PIRSR006278-2"/>
    </source>
</evidence>
<evidence type="ECO:0000259" key="6">
    <source>
        <dbReference type="Pfam" id="PF00291"/>
    </source>
</evidence>
<evidence type="ECO:0000256" key="1">
    <source>
        <dbReference type="ARBA" id="ARBA00001933"/>
    </source>
</evidence>
<dbReference type="GeneID" id="95553478"/>
<dbReference type="PIRSF" id="PIRSF006278">
    <property type="entry name" value="ACCD_DCysDesulf"/>
    <property type="match status" value="1"/>
</dbReference>
<feature type="active site" description="Nucleophile" evidence="4">
    <location>
        <position position="95"/>
    </location>
</feature>
<dbReference type="RefSeq" id="WP_085228885.1">
    <property type="nucleotide sequence ID" value="NZ_BSQD01000007.1"/>
</dbReference>
<dbReference type="PANTHER" id="PTHR43780">
    <property type="entry name" value="1-AMINOCYCLOPROPANE-1-CARBOXYLATE DEAMINASE-RELATED"/>
    <property type="match status" value="1"/>
</dbReference>
<evidence type="ECO:0000256" key="3">
    <source>
        <dbReference type="ARBA" id="ARBA00022898"/>
    </source>
</evidence>
<dbReference type="AlphaFoldDB" id="A0A1X7FQ79"/>
<dbReference type="Gene3D" id="3.40.50.1100">
    <property type="match status" value="2"/>
</dbReference>
<organism evidence="7 8">
    <name type="scientific">Trinickia caryophylli</name>
    <name type="common">Paraburkholderia caryophylli</name>
    <dbReference type="NCBI Taxonomy" id="28094"/>
    <lineage>
        <taxon>Bacteria</taxon>
        <taxon>Pseudomonadati</taxon>
        <taxon>Pseudomonadota</taxon>
        <taxon>Betaproteobacteria</taxon>
        <taxon>Burkholderiales</taxon>
        <taxon>Burkholderiaceae</taxon>
        <taxon>Trinickia</taxon>
    </lineage>
</organism>
<comment type="similarity">
    <text evidence="2">Belongs to the ACC deaminase/D-cysteine desulfhydrase family.</text>
</comment>
<evidence type="ECO:0000256" key="2">
    <source>
        <dbReference type="ARBA" id="ARBA00008639"/>
    </source>
</evidence>
<name>A0A1X7FQ79_TRICW</name>